<keyword evidence="11" id="KW-1185">Reference proteome</keyword>
<evidence type="ECO:0000313" key="10">
    <source>
        <dbReference type="EMBL" id="MCM8568294.1"/>
    </source>
</evidence>
<comment type="similarity">
    <text evidence="1">Belongs to the GHMP kinase family. GalK subfamily.</text>
</comment>
<proteinExistence type="inferred from homology"/>
<gene>
    <name evidence="10" type="primary">galK</name>
    <name evidence="10" type="ORF">NE848_02825</name>
</gene>
<dbReference type="PROSITE" id="PS00106">
    <property type="entry name" value="GALACTOKINASE"/>
    <property type="match status" value="1"/>
</dbReference>
<evidence type="ECO:0000256" key="4">
    <source>
        <dbReference type="ARBA" id="ARBA00022840"/>
    </source>
</evidence>
<keyword evidence="4" id="KW-0067">ATP-binding</keyword>
<keyword evidence="5" id="KW-0119">Carbohydrate metabolism</keyword>
<dbReference type="SUPFAM" id="SSF55060">
    <property type="entry name" value="GHMP Kinase, C-terminal domain"/>
    <property type="match status" value="1"/>
</dbReference>
<dbReference type="Pfam" id="PF10509">
    <property type="entry name" value="GalKase_gal_bdg"/>
    <property type="match status" value="1"/>
</dbReference>
<name>A0ABT0YXV5_9FLAO</name>
<accession>A0ABT0YXV5</accession>
<evidence type="ECO:0000256" key="1">
    <source>
        <dbReference type="ARBA" id="ARBA00006566"/>
    </source>
</evidence>
<dbReference type="Pfam" id="PF00288">
    <property type="entry name" value="GHMP_kinases_N"/>
    <property type="match status" value="1"/>
</dbReference>
<dbReference type="PANTHER" id="PTHR10457">
    <property type="entry name" value="MEVALONATE KINASE/GALACTOKINASE"/>
    <property type="match status" value="1"/>
</dbReference>
<dbReference type="SUPFAM" id="SSF54211">
    <property type="entry name" value="Ribosomal protein S5 domain 2-like"/>
    <property type="match status" value="1"/>
</dbReference>
<dbReference type="PIRSF" id="PIRSF000530">
    <property type="entry name" value="Galactokinase"/>
    <property type="match status" value="1"/>
</dbReference>
<feature type="domain" description="GHMP kinase C-terminal" evidence="8">
    <location>
        <begin position="284"/>
        <end position="361"/>
    </location>
</feature>
<dbReference type="Pfam" id="PF08544">
    <property type="entry name" value="GHMP_kinases_C"/>
    <property type="match status" value="1"/>
</dbReference>
<evidence type="ECO:0000256" key="6">
    <source>
        <dbReference type="NCBIfam" id="TIGR00131"/>
    </source>
</evidence>
<dbReference type="Proteomes" id="UP001155077">
    <property type="component" value="Unassembled WGS sequence"/>
</dbReference>
<organism evidence="10 11">
    <name type="scientific">Gramella jeungdoensis</name>
    <dbReference type="NCBI Taxonomy" id="708091"/>
    <lineage>
        <taxon>Bacteria</taxon>
        <taxon>Pseudomonadati</taxon>
        <taxon>Bacteroidota</taxon>
        <taxon>Flavobacteriia</taxon>
        <taxon>Flavobacteriales</taxon>
        <taxon>Flavobacteriaceae</taxon>
        <taxon>Christiangramia</taxon>
    </lineage>
</organism>
<evidence type="ECO:0000256" key="3">
    <source>
        <dbReference type="ARBA" id="ARBA00022777"/>
    </source>
</evidence>
<evidence type="ECO:0000259" key="8">
    <source>
        <dbReference type="Pfam" id="PF08544"/>
    </source>
</evidence>
<reference evidence="10" key="1">
    <citation type="submission" date="2022-06" db="EMBL/GenBank/DDBJ databases">
        <title>Gramella sediminis sp. nov., isolated from deep-sea sediment of the Indian Ocean.</title>
        <authorList>
            <person name="Yang L."/>
        </authorList>
    </citation>
    <scope>NUCLEOTIDE SEQUENCE</scope>
    <source>
        <strain evidence="10">HMD3159</strain>
    </source>
</reference>
<dbReference type="InterPro" id="IPR020568">
    <property type="entry name" value="Ribosomal_Su5_D2-typ_SF"/>
</dbReference>
<dbReference type="NCBIfam" id="TIGR00131">
    <property type="entry name" value="gal_kin"/>
    <property type="match status" value="1"/>
</dbReference>
<evidence type="ECO:0000256" key="2">
    <source>
        <dbReference type="ARBA" id="ARBA00022741"/>
    </source>
</evidence>
<dbReference type="PRINTS" id="PR00959">
    <property type="entry name" value="MEVGALKINASE"/>
</dbReference>
<dbReference type="Gene3D" id="3.30.70.890">
    <property type="entry name" value="GHMP kinase, C-terminal domain"/>
    <property type="match status" value="1"/>
</dbReference>
<sequence length="390" mass="44252">MTNIRSFKNRPDLYENFKSEVSIQSPGRINLIGEHTDYNGGFVLPSAIDKYIYMEFRKNDTENFCRLYSETFKTGFEFQLDKDFSKGEGWENYVLGVVDQIQKMGKKLEGFECIIDSKLPVGAGISSSAALECGIASGLNELFDLGLSPLEIVKLSQKAENEFVGNNCGIMDQYSSVMSRKDHLIMLDCDNLDAEYIPADFDDCKLLLLNTNVSHNLADSEYNTRREECETAVKKIQQDHPKVTSLRDVDFTTLEQYKDKLTQTIYERCLYVLEENKRVLKAASTLKAGELKKFGELMYASHEGLQHKYEVSCPELDFLVDYSRDKDFIYGSRMMGGGFGGCTLNLIEKDKIESYVKEVSAAYFEKFNIKLDAISVSPHAGTQITKTIHQ</sequence>
<evidence type="ECO:0000259" key="7">
    <source>
        <dbReference type="Pfam" id="PF00288"/>
    </source>
</evidence>
<dbReference type="InterPro" id="IPR006206">
    <property type="entry name" value="Mevalonate/galactokinase"/>
</dbReference>
<evidence type="ECO:0000259" key="9">
    <source>
        <dbReference type="Pfam" id="PF10509"/>
    </source>
</evidence>
<dbReference type="InterPro" id="IPR013750">
    <property type="entry name" value="GHMP_kinase_C_dom"/>
</dbReference>
<dbReference type="InterPro" id="IPR019539">
    <property type="entry name" value="GalKase_N"/>
</dbReference>
<dbReference type="InterPro" id="IPR006204">
    <property type="entry name" value="GHMP_kinase_N_dom"/>
</dbReference>
<dbReference type="EC" id="2.7.1.6" evidence="6"/>
<evidence type="ECO:0000256" key="5">
    <source>
        <dbReference type="ARBA" id="ARBA00023144"/>
    </source>
</evidence>
<dbReference type="Gene3D" id="3.30.230.10">
    <property type="match status" value="1"/>
</dbReference>
<dbReference type="EMBL" id="JAMSCK010000001">
    <property type="protein sequence ID" value="MCM8568294.1"/>
    <property type="molecule type" value="Genomic_DNA"/>
</dbReference>
<dbReference type="InterPro" id="IPR019741">
    <property type="entry name" value="Galactokinase_CS"/>
</dbReference>
<keyword evidence="3" id="KW-0418">Kinase</keyword>
<keyword evidence="10" id="KW-0808">Transferase</keyword>
<dbReference type="InterPro" id="IPR036554">
    <property type="entry name" value="GHMP_kinase_C_sf"/>
</dbReference>
<dbReference type="InterPro" id="IPR014721">
    <property type="entry name" value="Ribsml_uS5_D2-typ_fold_subgr"/>
</dbReference>
<dbReference type="PANTHER" id="PTHR10457:SF7">
    <property type="entry name" value="GALACTOKINASE-RELATED"/>
    <property type="match status" value="1"/>
</dbReference>
<dbReference type="RefSeq" id="WP_252110691.1">
    <property type="nucleotide sequence ID" value="NZ_JAMSCK010000001.1"/>
</dbReference>
<dbReference type="GO" id="GO:0004335">
    <property type="term" value="F:galactokinase activity"/>
    <property type="evidence" value="ECO:0007669"/>
    <property type="project" value="UniProtKB-EC"/>
</dbReference>
<protein>
    <recommendedName>
        <fullName evidence="6">Galactokinase</fullName>
        <ecNumber evidence="6">2.7.1.6</ecNumber>
    </recommendedName>
</protein>
<dbReference type="PRINTS" id="PR00473">
    <property type="entry name" value="GALCTOKINASE"/>
</dbReference>
<keyword evidence="2" id="KW-0547">Nucleotide-binding</keyword>
<dbReference type="InterPro" id="IPR000705">
    <property type="entry name" value="Galactokinase"/>
</dbReference>
<comment type="caution">
    <text evidence="10">The sequence shown here is derived from an EMBL/GenBank/DDBJ whole genome shotgun (WGS) entry which is preliminary data.</text>
</comment>
<keyword evidence="5" id="KW-0299">Galactose metabolism</keyword>
<feature type="domain" description="Galactokinase N-terminal" evidence="9">
    <location>
        <begin position="17"/>
        <end position="57"/>
    </location>
</feature>
<evidence type="ECO:0000313" key="11">
    <source>
        <dbReference type="Proteomes" id="UP001155077"/>
    </source>
</evidence>
<feature type="domain" description="GHMP kinase N-terminal" evidence="7">
    <location>
        <begin position="92"/>
        <end position="179"/>
    </location>
</feature>